<reference evidence="1 2" key="2">
    <citation type="submission" date="2018-04" db="EMBL/GenBank/DDBJ databases">
        <title>OglaRS2 (Oryza glaberrima Reference Sequence Version 2).</title>
        <authorList>
            <person name="Zhang J."/>
            <person name="Kudrna D."/>
            <person name="Lee S."/>
            <person name="Talag J."/>
            <person name="Rajasekar S."/>
            <person name="Wing R.A."/>
        </authorList>
    </citation>
    <scope>NUCLEOTIDE SEQUENCE [LARGE SCALE GENOMIC DNA]</scope>
    <source>
        <strain evidence="1 2">cv. IRGC 96717</strain>
    </source>
</reference>
<name>I1R1X3_ORYGL</name>
<sequence length="72" mass="8001">LIVLFPQRTRILALNPFHLSGAYYGVYKCSGPGLEASKKMGWAKELTDGFPYANQEFISGETWILPPPTPTD</sequence>
<evidence type="ECO:0008006" key="3">
    <source>
        <dbReference type="Google" id="ProtNLM"/>
    </source>
</evidence>
<organism evidence="1 2">
    <name type="scientific">Oryza glaberrima</name>
    <name type="common">African rice</name>
    <dbReference type="NCBI Taxonomy" id="4538"/>
    <lineage>
        <taxon>Eukaryota</taxon>
        <taxon>Viridiplantae</taxon>
        <taxon>Streptophyta</taxon>
        <taxon>Embryophyta</taxon>
        <taxon>Tracheophyta</taxon>
        <taxon>Spermatophyta</taxon>
        <taxon>Magnoliopsida</taxon>
        <taxon>Liliopsida</taxon>
        <taxon>Poales</taxon>
        <taxon>Poaceae</taxon>
        <taxon>BOP clade</taxon>
        <taxon>Oryzoideae</taxon>
        <taxon>Oryzeae</taxon>
        <taxon>Oryzinae</taxon>
        <taxon>Oryza</taxon>
    </lineage>
</organism>
<protein>
    <recommendedName>
        <fullName evidence="3">Pectinesterase</fullName>
    </recommendedName>
</protein>
<dbReference type="Gramene" id="ORGLA11G0176500.1">
    <property type="protein sequence ID" value="ORGLA11G0176500.1"/>
    <property type="gene ID" value="ORGLA11G0176500"/>
</dbReference>
<dbReference type="AlphaFoldDB" id="I1R1X3"/>
<keyword evidence="2" id="KW-1185">Reference proteome</keyword>
<proteinExistence type="predicted"/>
<reference evidence="1" key="1">
    <citation type="submission" date="2015-06" db="UniProtKB">
        <authorList>
            <consortium name="EnsemblPlants"/>
        </authorList>
    </citation>
    <scope>IDENTIFICATION</scope>
</reference>
<evidence type="ECO:0000313" key="2">
    <source>
        <dbReference type="Proteomes" id="UP000007306"/>
    </source>
</evidence>
<dbReference type="EnsemblPlants" id="ORGLA11G0176500.1">
    <property type="protein sequence ID" value="ORGLA11G0176500.1"/>
    <property type="gene ID" value="ORGLA11G0176500"/>
</dbReference>
<dbReference type="Proteomes" id="UP000007306">
    <property type="component" value="Chromosome 11"/>
</dbReference>
<evidence type="ECO:0000313" key="1">
    <source>
        <dbReference type="EnsemblPlants" id="ORGLA11G0176500.1"/>
    </source>
</evidence>
<accession>I1R1X3</accession>
<dbReference type="OMA" id="EADIFHW"/>
<dbReference type="HOGENOM" id="CLU_2729781_0_0_1"/>